<organism evidence="1 2">
    <name type="scientific">Hypericibacter terrae</name>
    <dbReference type="NCBI Taxonomy" id="2602015"/>
    <lineage>
        <taxon>Bacteria</taxon>
        <taxon>Pseudomonadati</taxon>
        <taxon>Pseudomonadota</taxon>
        <taxon>Alphaproteobacteria</taxon>
        <taxon>Rhodospirillales</taxon>
        <taxon>Dongiaceae</taxon>
        <taxon>Hypericibacter</taxon>
    </lineage>
</organism>
<dbReference type="AlphaFoldDB" id="A0A5J6MIW6"/>
<keyword evidence="2" id="KW-1185">Reference proteome</keyword>
<dbReference type="InterPro" id="IPR052552">
    <property type="entry name" value="YeaO-like"/>
</dbReference>
<dbReference type="EMBL" id="CP042906">
    <property type="protein sequence ID" value="QEX16230.1"/>
    <property type="molecule type" value="Genomic_DNA"/>
</dbReference>
<protein>
    <recommendedName>
        <fullName evidence="3">MarR family transcriptional regulator</fullName>
    </recommendedName>
</protein>
<proteinExistence type="predicted"/>
<dbReference type="PANTHER" id="PTHR36849:SF1">
    <property type="entry name" value="CYTOPLASMIC PROTEIN"/>
    <property type="match status" value="1"/>
</dbReference>
<dbReference type="OrthoDB" id="9790745at2"/>
<accession>A0A5J6MIW6</accession>
<gene>
    <name evidence="1" type="ORF">FRZ44_15220</name>
</gene>
<dbReference type="Pfam" id="PF22752">
    <property type="entry name" value="DUF488-N3i"/>
    <property type="match status" value="1"/>
</dbReference>
<evidence type="ECO:0008006" key="3">
    <source>
        <dbReference type="Google" id="ProtNLM"/>
    </source>
</evidence>
<sequence length="130" mass="14734">MATAKKAALTVKRIYEPPAESDGARILVDRLWPRGIAKDKVHLDLWLKDIAPSNALRERFHGHPEDWDAFREAYFAELKEPAAQTAAAALLVQMRQGPVTLLYAARDEAHNNAVALKLWLERHREKARTS</sequence>
<dbReference type="RefSeq" id="WP_151176611.1">
    <property type="nucleotide sequence ID" value="NZ_CP042906.1"/>
</dbReference>
<evidence type="ECO:0000313" key="2">
    <source>
        <dbReference type="Proteomes" id="UP000326202"/>
    </source>
</evidence>
<dbReference type="PANTHER" id="PTHR36849">
    <property type="entry name" value="CYTOPLASMIC PROTEIN-RELATED"/>
    <property type="match status" value="1"/>
</dbReference>
<dbReference type="KEGG" id="htq:FRZ44_15220"/>
<name>A0A5J6MIW6_9PROT</name>
<dbReference type="Proteomes" id="UP000326202">
    <property type="component" value="Chromosome"/>
</dbReference>
<evidence type="ECO:0000313" key="1">
    <source>
        <dbReference type="EMBL" id="QEX16230.1"/>
    </source>
</evidence>
<reference evidence="1 2" key="1">
    <citation type="submission" date="2019-08" db="EMBL/GenBank/DDBJ databases">
        <title>Hyperibacter terrae gen. nov., sp. nov. and Hyperibacter viscosus sp. nov., two new members in the family Rhodospirillaceae isolated from the rhizosphere of Hypericum perforatum.</title>
        <authorList>
            <person name="Noviana Z."/>
        </authorList>
    </citation>
    <scope>NUCLEOTIDE SEQUENCE [LARGE SCALE GENOMIC DNA]</scope>
    <source>
        <strain evidence="1 2">R5913</strain>
    </source>
</reference>